<feature type="region of interest" description="Disordered" evidence="1">
    <location>
        <begin position="1"/>
        <end position="20"/>
    </location>
</feature>
<dbReference type="Gene3D" id="3.30.750.24">
    <property type="entry name" value="STAS domain"/>
    <property type="match status" value="1"/>
</dbReference>
<evidence type="ECO:0000256" key="1">
    <source>
        <dbReference type="SAM" id="MobiDB-lite"/>
    </source>
</evidence>
<dbReference type="SUPFAM" id="SSF52091">
    <property type="entry name" value="SpoIIaa-like"/>
    <property type="match status" value="1"/>
</dbReference>
<reference evidence="3 6" key="1">
    <citation type="journal article" date="2014" name="Int. J. Syst. Evol. Microbiol.">
        <title>Complete genome sequence of Corynebacterium casei LMG S-19264T (=DSM 44701T), isolated from a smear-ripened cheese.</title>
        <authorList>
            <consortium name="US DOE Joint Genome Institute (JGI-PGF)"/>
            <person name="Walter F."/>
            <person name="Albersmeier A."/>
            <person name="Kalinowski J."/>
            <person name="Ruckert C."/>
        </authorList>
    </citation>
    <scope>NUCLEOTIDE SEQUENCE [LARGE SCALE GENOMIC DNA]</scope>
    <source>
        <strain evidence="3 6">JCM 4205</strain>
    </source>
</reference>
<organism evidence="3 6">
    <name type="scientific">Streptomyces cinereoruber</name>
    <dbReference type="NCBI Taxonomy" id="67260"/>
    <lineage>
        <taxon>Bacteria</taxon>
        <taxon>Bacillati</taxon>
        <taxon>Actinomycetota</taxon>
        <taxon>Actinomycetes</taxon>
        <taxon>Kitasatosporales</taxon>
        <taxon>Streptomycetaceae</taxon>
        <taxon>Streptomyces</taxon>
    </lineage>
</organism>
<gene>
    <name evidence="4" type="ORF">CP977_30155</name>
    <name evidence="3" type="ORF">GCM10010497_14500</name>
</gene>
<dbReference type="Proteomes" id="UP000326029">
    <property type="component" value="Chromosome"/>
</dbReference>
<dbReference type="EMBL" id="BMSJ01000002">
    <property type="protein sequence ID" value="GGR13457.1"/>
    <property type="molecule type" value="Genomic_DNA"/>
</dbReference>
<dbReference type="Pfam" id="PF13466">
    <property type="entry name" value="STAS_2"/>
    <property type="match status" value="1"/>
</dbReference>
<evidence type="ECO:0000313" key="6">
    <source>
        <dbReference type="Proteomes" id="UP000642014"/>
    </source>
</evidence>
<reference evidence="4 5" key="2">
    <citation type="submission" date="2017-09" db="EMBL/GenBank/DDBJ databases">
        <authorList>
            <person name="Lee N."/>
            <person name="Cho B.-K."/>
        </authorList>
    </citation>
    <scope>NUCLEOTIDE SEQUENCE [LARGE SCALE GENOMIC DNA]</scope>
    <source>
        <strain evidence="4 5">ATCC 19740</strain>
    </source>
</reference>
<feature type="domain" description="STAS" evidence="2">
    <location>
        <begin position="29"/>
        <end position="131"/>
    </location>
</feature>
<evidence type="ECO:0000313" key="4">
    <source>
        <dbReference type="EMBL" id="QEV35904.1"/>
    </source>
</evidence>
<evidence type="ECO:0000313" key="3">
    <source>
        <dbReference type="EMBL" id="GGR13457.1"/>
    </source>
</evidence>
<dbReference type="InterPro" id="IPR058548">
    <property type="entry name" value="MlaB-like_STAS"/>
</dbReference>
<protein>
    <submittedName>
        <fullName evidence="3">Anti-sigma factor antagonist</fullName>
    </submittedName>
</protein>
<dbReference type="PANTHER" id="PTHR33495:SF2">
    <property type="entry name" value="ANTI-SIGMA FACTOR ANTAGONIST TM_1081-RELATED"/>
    <property type="match status" value="1"/>
</dbReference>
<evidence type="ECO:0000313" key="5">
    <source>
        <dbReference type="Proteomes" id="UP000326029"/>
    </source>
</evidence>
<proteinExistence type="predicted"/>
<keyword evidence="5" id="KW-1185">Reference proteome</keyword>
<dbReference type="GeneID" id="95458024"/>
<sequence>MSLDGAVTTSRDAGAVTDGQVGGRLPDRTAVARYEAHGAGVVVAHGSYDMQTVAPLATALSTAAEKYRKVVLDVSGVTFADSSFLNLLILTQRTTDLRLAGPTPQVKRILEITGVDTVLEVRETVEDAAAC</sequence>
<dbReference type="InterPro" id="IPR002645">
    <property type="entry name" value="STAS_dom"/>
</dbReference>
<dbReference type="InterPro" id="IPR036513">
    <property type="entry name" value="STAS_dom_sf"/>
</dbReference>
<accession>A0AAV4KD22</accession>
<reference evidence="3" key="3">
    <citation type="submission" date="2023-08" db="EMBL/GenBank/DDBJ databases">
        <authorList>
            <person name="Sun Q."/>
            <person name="Ohkuma M."/>
        </authorList>
    </citation>
    <scope>NUCLEOTIDE SEQUENCE</scope>
    <source>
        <strain evidence="3">JCM 4205</strain>
    </source>
</reference>
<evidence type="ECO:0000259" key="2">
    <source>
        <dbReference type="PROSITE" id="PS50801"/>
    </source>
</evidence>
<dbReference type="PROSITE" id="PS50801">
    <property type="entry name" value="STAS"/>
    <property type="match status" value="1"/>
</dbReference>
<name>A0AAV4KD22_9ACTN</name>
<dbReference type="PANTHER" id="PTHR33495">
    <property type="entry name" value="ANTI-SIGMA FACTOR ANTAGONIST TM_1081-RELATED-RELATED"/>
    <property type="match status" value="1"/>
</dbReference>
<dbReference type="Proteomes" id="UP000642014">
    <property type="component" value="Unassembled WGS sequence"/>
</dbReference>
<dbReference type="EMBL" id="CP023693">
    <property type="protein sequence ID" value="QEV35904.1"/>
    <property type="molecule type" value="Genomic_DNA"/>
</dbReference>
<dbReference type="GO" id="GO:0043856">
    <property type="term" value="F:anti-sigma factor antagonist activity"/>
    <property type="evidence" value="ECO:0007669"/>
    <property type="project" value="TreeGrafter"/>
</dbReference>
<dbReference type="AlphaFoldDB" id="A0AAV4KD22"/>
<dbReference type="RefSeq" id="WP_152371147.1">
    <property type="nucleotide sequence ID" value="NZ_BMSJ01000002.1"/>
</dbReference>
<dbReference type="CDD" id="cd07043">
    <property type="entry name" value="STAS_anti-anti-sigma_factors"/>
    <property type="match status" value="1"/>
</dbReference>